<dbReference type="EC" id="2.7.13.3" evidence="2"/>
<dbReference type="GO" id="GO:0000155">
    <property type="term" value="F:phosphorelay sensor kinase activity"/>
    <property type="evidence" value="ECO:0007669"/>
    <property type="project" value="InterPro"/>
</dbReference>
<organism evidence="10 11">
    <name type="scientific">Flavobacterium aquariorum</name>
    <dbReference type="NCBI Taxonomy" id="2217670"/>
    <lineage>
        <taxon>Bacteria</taxon>
        <taxon>Pseudomonadati</taxon>
        <taxon>Bacteroidota</taxon>
        <taxon>Flavobacteriia</taxon>
        <taxon>Flavobacteriales</taxon>
        <taxon>Flavobacteriaceae</taxon>
        <taxon>Flavobacterium</taxon>
    </lineage>
</organism>
<dbReference type="InterPro" id="IPR003661">
    <property type="entry name" value="HisK_dim/P_dom"/>
</dbReference>
<dbReference type="PROSITE" id="PS50109">
    <property type="entry name" value="HIS_KIN"/>
    <property type="match status" value="1"/>
</dbReference>
<feature type="repeat" description="TPR" evidence="7">
    <location>
        <begin position="123"/>
        <end position="156"/>
    </location>
</feature>
<keyword evidence="6" id="KW-0902">Two-component regulatory system</keyword>
<dbReference type="Gene3D" id="1.10.287.130">
    <property type="match status" value="1"/>
</dbReference>
<dbReference type="FunFam" id="3.30.565.10:FF:000006">
    <property type="entry name" value="Sensor histidine kinase WalK"/>
    <property type="match status" value="1"/>
</dbReference>
<dbReference type="PRINTS" id="PR00344">
    <property type="entry name" value="BCTRLSENSOR"/>
</dbReference>
<name>A0A2W7TZN9_9FLAO</name>
<feature type="domain" description="Histidine kinase" evidence="9">
    <location>
        <begin position="416"/>
        <end position="634"/>
    </location>
</feature>
<dbReference type="InterPro" id="IPR036097">
    <property type="entry name" value="HisK_dim/P_sf"/>
</dbReference>
<evidence type="ECO:0000313" key="10">
    <source>
        <dbReference type="EMBL" id="PZX94310.1"/>
    </source>
</evidence>
<dbReference type="SUPFAM" id="SSF55874">
    <property type="entry name" value="ATPase domain of HSP90 chaperone/DNA topoisomerase II/histidine kinase"/>
    <property type="match status" value="1"/>
</dbReference>
<evidence type="ECO:0000259" key="9">
    <source>
        <dbReference type="PROSITE" id="PS50109"/>
    </source>
</evidence>
<dbReference type="SMART" id="SM00388">
    <property type="entry name" value="HisKA"/>
    <property type="match status" value="1"/>
</dbReference>
<dbReference type="Proteomes" id="UP000249177">
    <property type="component" value="Unassembled WGS sequence"/>
</dbReference>
<proteinExistence type="predicted"/>
<dbReference type="InterPro" id="IPR011990">
    <property type="entry name" value="TPR-like_helical_dom_sf"/>
</dbReference>
<keyword evidence="3" id="KW-0597">Phosphoprotein</keyword>
<keyword evidence="4" id="KW-0808">Transferase</keyword>
<evidence type="ECO:0000256" key="5">
    <source>
        <dbReference type="ARBA" id="ARBA00022777"/>
    </source>
</evidence>
<dbReference type="PANTHER" id="PTHR43711">
    <property type="entry name" value="TWO-COMPONENT HISTIDINE KINASE"/>
    <property type="match status" value="1"/>
</dbReference>
<dbReference type="InterPro" id="IPR019734">
    <property type="entry name" value="TPR_rpt"/>
</dbReference>
<dbReference type="Pfam" id="PF02518">
    <property type="entry name" value="HATPase_c"/>
    <property type="match status" value="1"/>
</dbReference>
<feature type="transmembrane region" description="Helical" evidence="8">
    <location>
        <begin position="366"/>
        <end position="387"/>
    </location>
</feature>
<keyword evidence="11" id="KW-1185">Reference proteome</keyword>
<reference evidence="10 11" key="1">
    <citation type="submission" date="2018-06" db="EMBL/GenBank/DDBJ databases">
        <title>Flavobacterium sp IMCC34762, genome.</title>
        <authorList>
            <person name="Joung Y."/>
            <person name="Cho J."/>
            <person name="Song J."/>
        </authorList>
    </citation>
    <scope>NUCLEOTIDE SEQUENCE [LARGE SCALE GENOMIC DNA]</scope>
    <source>
        <strain evidence="10 11">IMCC34762</strain>
    </source>
</reference>
<dbReference type="InterPro" id="IPR005467">
    <property type="entry name" value="His_kinase_dom"/>
</dbReference>
<sequence>MKKYIILICLLFIGINSFSQKSQEQKIDSLKTVISHTTVDTIKIKALSDLSALLYYSDSQKSLYYSNSAYALSKKNNYKKGIALSYNNFGVYYRIRADFPKALDYNYKSLHLFEILNDKNGIAKANNGLGTIYVEFKNYKQALTCYKKALKESQEIKDRKSIATYLNNIGDVYLRMKEYQKALSYFDKAIKMNAYEKSSYESGLNYTNIGITLNFLKQYKKSIEATNKSISIYNNDLSLFNAFNKLELGKSYYYLALEEKNKTNQFQLLQKSLDYIKESLKIFKREKSLIDIRDSYSYLSNIYKTQNKPELALMFFEKSSNLNDSIFSNENKIQIEFLKSQREIDLKDKKIEIQNLKIKNEARKVYLLYTITIAVIILLTLFFWLYLSKRKTNLQLKEKNKVISNINKQKDKFFSIIAHDLRGPFTGFLGLTELLAQDIDNMDKEEIQFAAINMRSSAVNLNRLLENLLEWSRMEQGLIPFSPQKSKFLPLVKESVNTLQDEANKKRIKIQIKIPEDLTIYADYHILQSVIRNLLSNAVKFTPRNGSIKIEAHDDSKSTVVSISDTGIGMDAKILQNLFQLEVKTNRNGTENEPSIGLGLILCKEFVEKHNGKIWVESEVNIGTTFYFNFPHTIS</sequence>
<dbReference type="SUPFAM" id="SSF47384">
    <property type="entry name" value="Homodimeric domain of signal transducing histidine kinase"/>
    <property type="match status" value="1"/>
</dbReference>
<evidence type="ECO:0000256" key="7">
    <source>
        <dbReference type="PROSITE-ProRule" id="PRU00339"/>
    </source>
</evidence>
<keyword evidence="8" id="KW-1133">Transmembrane helix</keyword>
<accession>A0A2W7TZN9</accession>
<dbReference type="SMART" id="SM00387">
    <property type="entry name" value="HATPase_c"/>
    <property type="match status" value="1"/>
</dbReference>
<dbReference type="PROSITE" id="PS50293">
    <property type="entry name" value="TPR_REGION"/>
    <property type="match status" value="1"/>
</dbReference>
<dbReference type="InterPro" id="IPR003594">
    <property type="entry name" value="HATPase_dom"/>
</dbReference>
<dbReference type="InterPro" id="IPR004358">
    <property type="entry name" value="Sig_transdc_His_kin-like_C"/>
</dbReference>
<feature type="repeat" description="TPR" evidence="7">
    <location>
        <begin position="163"/>
        <end position="196"/>
    </location>
</feature>
<dbReference type="SUPFAM" id="SSF48452">
    <property type="entry name" value="TPR-like"/>
    <property type="match status" value="2"/>
</dbReference>
<dbReference type="AlphaFoldDB" id="A0A2W7TZN9"/>
<dbReference type="Pfam" id="PF00512">
    <property type="entry name" value="HisKA"/>
    <property type="match status" value="1"/>
</dbReference>
<protein>
    <recommendedName>
        <fullName evidence="2">histidine kinase</fullName>
        <ecNumber evidence="2">2.7.13.3</ecNumber>
    </recommendedName>
</protein>
<dbReference type="Gene3D" id="1.25.40.10">
    <property type="entry name" value="Tetratricopeptide repeat domain"/>
    <property type="match status" value="2"/>
</dbReference>
<evidence type="ECO:0000256" key="1">
    <source>
        <dbReference type="ARBA" id="ARBA00000085"/>
    </source>
</evidence>
<evidence type="ECO:0000256" key="6">
    <source>
        <dbReference type="ARBA" id="ARBA00023012"/>
    </source>
</evidence>
<evidence type="ECO:0000313" key="11">
    <source>
        <dbReference type="Proteomes" id="UP000249177"/>
    </source>
</evidence>
<gene>
    <name evidence="10" type="ORF">DOS84_06710</name>
</gene>
<dbReference type="InterPro" id="IPR006597">
    <property type="entry name" value="Sel1-like"/>
</dbReference>
<keyword evidence="8" id="KW-0812">Transmembrane</keyword>
<dbReference type="EMBL" id="QKXH01000003">
    <property type="protein sequence ID" value="PZX94310.1"/>
    <property type="molecule type" value="Genomic_DNA"/>
</dbReference>
<dbReference type="InterPro" id="IPR036890">
    <property type="entry name" value="HATPase_C_sf"/>
</dbReference>
<dbReference type="PANTHER" id="PTHR43711:SF31">
    <property type="entry name" value="HISTIDINE KINASE"/>
    <property type="match status" value="1"/>
</dbReference>
<dbReference type="Gene3D" id="3.30.565.10">
    <property type="entry name" value="Histidine kinase-like ATPase, C-terminal domain"/>
    <property type="match status" value="1"/>
</dbReference>
<dbReference type="InterPro" id="IPR050736">
    <property type="entry name" value="Sensor_HK_Regulatory"/>
</dbReference>
<comment type="caution">
    <text evidence="10">The sequence shown here is derived from an EMBL/GenBank/DDBJ whole genome shotgun (WGS) entry which is preliminary data.</text>
</comment>
<dbReference type="Pfam" id="PF13424">
    <property type="entry name" value="TPR_12"/>
    <property type="match status" value="1"/>
</dbReference>
<keyword evidence="8" id="KW-0472">Membrane</keyword>
<evidence type="ECO:0000256" key="8">
    <source>
        <dbReference type="SAM" id="Phobius"/>
    </source>
</evidence>
<dbReference type="RefSeq" id="WP_111409345.1">
    <property type="nucleotide sequence ID" value="NZ_QKXH01000003.1"/>
</dbReference>
<dbReference type="CDD" id="cd00082">
    <property type="entry name" value="HisKA"/>
    <property type="match status" value="1"/>
</dbReference>
<dbReference type="SMART" id="SM00671">
    <property type="entry name" value="SEL1"/>
    <property type="match status" value="3"/>
</dbReference>
<comment type="catalytic activity">
    <reaction evidence="1">
        <text>ATP + protein L-histidine = ADP + protein N-phospho-L-histidine.</text>
        <dbReference type="EC" id="2.7.13.3"/>
    </reaction>
</comment>
<keyword evidence="7" id="KW-0802">TPR repeat</keyword>
<dbReference type="OrthoDB" id="9810447at2"/>
<evidence type="ECO:0000256" key="4">
    <source>
        <dbReference type="ARBA" id="ARBA00022679"/>
    </source>
</evidence>
<evidence type="ECO:0000256" key="2">
    <source>
        <dbReference type="ARBA" id="ARBA00012438"/>
    </source>
</evidence>
<keyword evidence="5" id="KW-0418">Kinase</keyword>
<dbReference type="SMART" id="SM00028">
    <property type="entry name" value="TPR"/>
    <property type="match status" value="5"/>
</dbReference>
<evidence type="ECO:0000256" key="3">
    <source>
        <dbReference type="ARBA" id="ARBA00022553"/>
    </source>
</evidence>
<dbReference type="PROSITE" id="PS50005">
    <property type="entry name" value="TPR"/>
    <property type="match status" value="2"/>
</dbReference>